<feature type="transmembrane region" description="Helical" evidence="6">
    <location>
        <begin position="84"/>
        <end position="104"/>
    </location>
</feature>
<sequence>MSCPAPFINSADFPPTGGWIPGRVCGNPTPDLQCCLPCEDHNWIYTNAFIRGLRASYWLHVPSLISVTLILLTFALLPSRLSHAHYLSIGLCVSLIILSLAFIVPLATTPEFCYNAITPRDQYSSLSCAWSGALFIAGTLMASVWILLRSLWIHLQLCWGVYNVRKLYWWIQIFGWGVPAVLLAVTMPVTGVSFRLGTMCLPNQKNSYLTYLGWLMAFACLSGLLQLWTTGYCVWIYLRDVIRGAPVSTRPHHGGYTGGGYHKSADAETIGTQGTKAKVTWNRLKRIMKSQWRSIGLCLLLIINSVFYGGIFTEQARLTRRISEGKHDDRIVEWATCLVVNGLDPDACRGIPSILNEKAFLASFAMAGVIGMACSLLLVRKSMLEGWAFILRHGKLPPREDDGAFIIARSDTHQLRGGTNSSNPDKSPVVERFADRHTADESGLHSPGLDGPGMNSPGLQSPIGTVYTAKERRTSSDTSMV</sequence>
<keyword evidence="9" id="KW-1185">Reference proteome</keyword>
<keyword evidence="2 6" id="KW-0812">Transmembrane</keyword>
<accession>A0A2D3V9P6</accession>
<organism evidence="8 9">
    <name type="scientific">Ramularia collo-cygni</name>
    <dbReference type="NCBI Taxonomy" id="112498"/>
    <lineage>
        <taxon>Eukaryota</taxon>
        <taxon>Fungi</taxon>
        <taxon>Dikarya</taxon>
        <taxon>Ascomycota</taxon>
        <taxon>Pezizomycotina</taxon>
        <taxon>Dothideomycetes</taxon>
        <taxon>Dothideomycetidae</taxon>
        <taxon>Mycosphaerellales</taxon>
        <taxon>Mycosphaerellaceae</taxon>
        <taxon>Ramularia</taxon>
    </lineage>
</organism>
<feature type="transmembrane region" description="Helical" evidence="6">
    <location>
        <begin position="211"/>
        <end position="238"/>
    </location>
</feature>
<evidence type="ECO:0000259" key="7">
    <source>
        <dbReference type="PROSITE" id="PS50261"/>
    </source>
</evidence>
<comment type="subcellular location">
    <subcellularLocation>
        <location evidence="1">Membrane</location>
        <topology evidence="1">Multi-pass membrane protein</topology>
    </subcellularLocation>
</comment>
<feature type="region of interest" description="Disordered" evidence="5">
    <location>
        <begin position="438"/>
        <end position="481"/>
    </location>
</feature>
<evidence type="ECO:0000256" key="3">
    <source>
        <dbReference type="ARBA" id="ARBA00022989"/>
    </source>
</evidence>
<dbReference type="PROSITE" id="PS50261">
    <property type="entry name" value="G_PROTEIN_RECEP_F2_4"/>
    <property type="match status" value="1"/>
</dbReference>
<feature type="transmembrane region" description="Helical" evidence="6">
    <location>
        <begin position="292"/>
        <end position="311"/>
    </location>
</feature>
<evidence type="ECO:0000256" key="1">
    <source>
        <dbReference type="ARBA" id="ARBA00004141"/>
    </source>
</evidence>
<dbReference type="RefSeq" id="XP_023627245.1">
    <property type="nucleotide sequence ID" value="XM_023771477.1"/>
</dbReference>
<dbReference type="AlphaFoldDB" id="A0A2D3V9P6"/>
<evidence type="ECO:0000313" key="9">
    <source>
        <dbReference type="Proteomes" id="UP000225277"/>
    </source>
</evidence>
<dbReference type="PANTHER" id="PTHR42058:SF1">
    <property type="entry name" value="G-PROTEIN COUPLED RECEPTORS FAMILY 2 PROFILE 2 DOMAIN-CONTAINING PROTEIN"/>
    <property type="match status" value="1"/>
</dbReference>
<dbReference type="OrthoDB" id="408743at2759"/>
<feature type="transmembrane region" description="Helical" evidence="6">
    <location>
        <begin position="359"/>
        <end position="379"/>
    </location>
</feature>
<evidence type="ECO:0000256" key="6">
    <source>
        <dbReference type="SAM" id="Phobius"/>
    </source>
</evidence>
<evidence type="ECO:0000256" key="2">
    <source>
        <dbReference type="ARBA" id="ARBA00022692"/>
    </source>
</evidence>
<dbReference type="Proteomes" id="UP000225277">
    <property type="component" value="Unassembled WGS sequence"/>
</dbReference>
<dbReference type="GO" id="GO:0004930">
    <property type="term" value="F:G protein-coupled receptor activity"/>
    <property type="evidence" value="ECO:0007669"/>
    <property type="project" value="InterPro"/>
</dbReference>
<dbReference type="STRING" id="112498.A0A2D3V9P6"/>
<dbReference type="Gene3D" id="1.20.1070.10">
    <property type="entry name" value="Rhodopsin 7-helix transmembrane proteins"/>
    <property type="match status" value="1"/>
</dbReference>
<feature type="transmembrane region" description="Helical" evidence="6">
    <location>
        <begin position="124"/>
        <end position="148"/>
    </location>
</feature>
<dbReference type="PANTHER" id="PTHR42058">
    <property type="entry name" value="G_PROTEIN_RECEP_F2_4 DOMAIN-CONTAINING PROTEIN"/>
    <property type="match status" value="1"/>
</dbReference>
<keyword evidence="4 6" id="KW-0472">Membrane</keyword>
<dbReference type="InterPro" id="IPR017981">
    <property type="entry name" value="GPCR_2-like_7TM"/>
</dbReference>
<evidence type="ECO:0000256" key="4">
    <source>
        <dbReference type="ARBA" id="ARBA00023136"/>
    </source>
</evidence>
<dbReference type="InterPro" id="IPR000832">
    <property type="entry name" value="GPCR_2_secretin-like"/>
</dbReference>
<dbReference type="GO" id="GO:0016020">
    <property type="term" value="C:membrane"/>
    <property type="evidence" value="ECO:0007669"/>
    <property type="project" value="UniProtKB-SubCell"/>
</dbReference>
<dbReference type="Pfam" id="PF00002">
    <property type="entry name" value="7tm_2"/>
    <property type="match status" value="1"/>
</dbReference>
<protein>
    <recommendedName>
        <fullName evidence="7">G-protein coupled receptors family 2 profile 2 domain-containing protein</fullName>
    </recommendedName>
</protein>
<evidence type="ECO:0000313" key="8">
    <source>
        <dbReference type="EMBL" id="CZT20356.1"/>
    </source>
</evidence>
<dbReference type="GeneID" id="35601356"/>
<gene>
    <name evidence="8" type="ORF">RCC_06215</name>
</gene>
<name>A0A2D3V9P6_9PEZI</name>
<feature type="transmembrane region" description="Helical" evidence="6">
    <location>
        <begin position="169"/>
        <end position="191"/>
    </location>
</feature>
<feature type="transmembrane region" description="Helical" evidence="6">
    <location>
        <begin position="57"/>
        <end position="77"/>
    </location>
</feature>
<dbReference type="EMBL" id="FJUY01000009">
    <property type="protein sequence ID" value="CZT20356.1"/>
    <property type="molecule type" value="Genomic_DNA"/>
</dbReference>
<evidence type="ECO:0000256" key="5">
    <source>
        <dbReference type="SAM" id="MobiDB-lite"/>
    </source>
</evidence>
<dbReference type="InterPro" id="IPR053247">
    <property type="entry name" value="GPCR_GPR1/git3-like"/>
</dbReference>
<feature type="domain" description="G-protein coupled receptors family 2 profile 2" evidence="7">
    <location>
        <begin position="52"/>
        <end position="216"/>
    </location>
</feature>
<keyword evidence="3 6" id="KW-1133">Transmembrane helix</keyword>
<dbReference type="GO" id="GO:0007166">
    <property type="term" value="P:cell surface receptor signaling pathway"/>
    <property type="evidence" value="ECO:0007669"/>
    <property type="project" value="InterPro"/>
</dbReference>
<proteinExistence type="predicted"/>
<reference evidence="8 9" key="1">
    <citation type="submission" date="2016-03" db="EMBL/GenBank/DDBJ databases">
        <authorList>
            <person name="Ploux O."/>
        </authorList>
    </citation>
    <scope>NUCLEOTIDE SEQUENCE [LARGE SCALE GENOMIC DNA]</scope>
    <source>
        <strain evidence="8 9">URUG2</strain>
    </source>
</reference>